<evidence type="ECO:0000313" key="2">
    <source>
        <dbReference type="Proteomes" id="UP000272412"/>
    </source>
</evidence>
<evidence type="ECO:0000313" key="1">
    <source>
        <dbReference type="EMBL" id="RPD83190.1"/>
    </source>
</evidence>
<dbReference type="Proteomes" id="UP000272412">
    <property type="component" value="Unassembled WGS sequence"/>
</dbReference>
<dbReference type="AlphaFoldDB" id="A0A3N4MU37"/>
<comment type="caution">
    <text evidence="1">The sequence shown here is derived from an EMBL/GenBank/DDBJ whole genome shotgun (WGS) entry which is preliminary data.</text>
</comment>
<protein>
    <submittedName>
        <fullName evidence="1">Uncharacterized protein</fullName>
    </submittedName>
</protein>
<accession>A0A3N4MU37</accession>
<dbReference type="EMBL" id="RPFL01000070">
    <property type="protein sequence ID" value="RPD83190.1"/>
    <property type="molecule type" value="Genomic_DNA"/>
</dbReference>
<keyword evidence="2" id="KW-1185">Reference proteome</keyword>
<sequence length="226" mass="26415">MKVRDVSIVWFKHPDTKKVIQKYTYLYRTKDNESETKAYSNDKLFFEFEPWYDKINFADIWHIHFPKAIEIYEPRFADSSYAGYSTCYEEGYRYGEEPRKNENGITYSIVPEYNALEATGVIPNGDFNIYTLQPVVYWNKAMCLDALGFDRDEVIRRLEGKVLHIRPLNDGVYIIFNDNPLLSFDDFLAIQHTYKPLLGLSPQVPDKTESQGRLKSWLGKLGSAFS</sequence>
<gene>
    <name evidence="1" type="ORF">EGK74_13185</name>
</gene>
<proteinExistence type="predicted"/>
<organism evidence="1 2">
    <name type="scientific">Neisseria weixii</name>
    <dbReference type="NCBI Taxonomy" id="1853276"/>
    <lineage>
        <taxon>Bacteria</taxon>
        <taxon>Pseudomonadati</taxon>
        <taxon>Pseudomonadota</taxon>
        <taxon>Betaproteobacteria</taxon>
        <taxon>Neisseriales</taxon>
        <taxon>Neisseriaceae</taxon>
        <taxon>Neisseria</taxon>
    </lineage>
</organism>
<reference evidence="1 2" key="1">
    <citation type="submission" date="2018-11" db="EMBL/GenBank/DDBJ databases">
        <title>Neisseria weixii sp. nov. isolated from the rectal contents of plateau pika (Ochotona cruzoniae).</title>
        <authorList>
            <person name="Zhang G."/>
        </authorList>
    </citation>
    <scope>NUCLEOTIDE SEQUENCE [LARGE SCALE GENOMIC DNA]</scope>
    <source>
        <strain evidence="1 2">10009</strain>
    </source>
</reference>
<name>A0A3N4MU37_9NEIS</name>